<dbReference type="EMBL" id="JABBWM010000008">
    <property type="protein sequence ID" value="KAG2115247.1"/>
    <property type="molecule type" value="Genomic_DNA"/>
</dbReference>
<evidence type="ECO:0000313" key="3">
    <source>
        <dbReference type="EMBL" id="KAG2115247.1"/>
    </source>
</evidence>
<feature type="transmembrane region" description="Helical" evidence="2">
    <location>
        <begin position="344"/>
        <end position="362"/>
    </location>
</feature>
<dbReference type="OrthoDB" id="10597535at2759"/>
<keyword evidence="2" id="KW-0812">Transmembrane</keyword>
<dbReference type="RefSeq" id="XP_041296964.1">
    <property type="nucleotide sequence ID" value="XM_041443667.1"/>
</dbReference>
<evidence type="ECO:0000256" key="2">
    <source>
        <dbReference type="SAM" id="Phobius"/>
    </source>
</evidence>
<proteinExistence type="predicted"/>
<keyword evidence="4" id="KW-1185">Reference proteome</keyword>
<accession>A0A9P7FGK4</accession>
<protein>
    <submittedName>
        <fullName evidence="3">Uncharacterized protein</fullName>
    </submittedName>
</protein>
<comment type="caution">
    <text evidence="3">The sequence shown here is derived from an EMBL/GenBank/DDBJ whole genome shotgun (WGS) entry which is preliminary data.</text>
</comment>
<organism evidence="3 4">
    <name type="scientific">Suillus discolor</name>
    <dbReference type="NCBI Taxonomy" id="1912936"/>
    <lineage>
        <taxon>Eukaryota</taxon>
        <taxon>Fungi</taxon>
        <taxon>Dikarya</taxon>
        <taxon>Basidiomycota</taxon>
        <taxon>Agaricomycotina</taxon>
        <taxon>Agaricomycetes</taxon>
        <taxon>Agaricomycetidae</taxon>
        <taxon>Boletales</taxon>
        <taxon>Suillineae</taxon>
        <taxon>Suillaceae</taxon>
        <taxon>Suillus</taxon>
    </lineage>
</organism>
<evidence type="ECO:0000256" key="1">
    <source>
        <dbReference type="SAM" id="MobiDB-lite"/>
    </source>
</evidence>
<sequence length="366" mass="40630">MNQCATKPHQAHEFCRKTEISPLKPVGPKKLNPCEKNQATYRGIRGDVRKWTNDGESIEQHSRHKGKLSTPDCPPSAIEDRPKRILTRIIISAALMLCKKRLQSASKITESIPGKAGPSGLNNRLLSEDVIGPTTNETLHGDHSKSIRVLELEDLQHSVTIEAHTVHDTYLNPVDFLQRNAQLEMKNIAAEKDRAVDSGLGDCIWPYSRELAIWLTLVVAHEQVPLAHVLGSNDGPPTGSAVALRGAESSVHHTISSRSQAQASTRIKHLGTPQINSITIDIRKQNVPTQDHGNPAPRSAEHSDAPLHSRELWASYGCLWIEILILVGVSSEARLEMNAAQGEWARYQFHLLVTFVLLMAFVRRMF</sequence>
<feature type="region of interest" description="Disordered" evidence="1">
    <location>
        <begin position="56"/>
        <end position="79"/>
    </location>
</feature>
<name>A0A9P7FGK4_9AGAM</name>
<dbReference type="Proteomes" id="UP000823399">
    <property type="component" value="Unassembled WGS sequence"/>
</dbReference>
<evidence type="ECO:0000313" key="4">
    <source>
        <dbReference type="Proteomes" id="UP000823399"/>
    </source>
</evidence>
<reference evidence="3" key="1">
    <citation type="journal article" date="2020" name="New Phytol.">
        <title>Comparative genomics reveals dynamic genome evolution in host specialist ectomycorrhizal fungi.</title>
        <authorList>
            <person name="Lofgren L.A."/>
            <person name="Nguyen N.H."/>
            <person name="Vilgalys R."/>
            <person name="Ruytinx J."/>
            <person name="Liao H.L."/>
            <person name="Branco S."/>
            <person name="Kuo A."/>
            <person name="LaButti K."/>
            <person name="Lipzen A."/>
            <person name="Andreopoulos W."/>
            <person name="Pangilinan J."/>
            <person name="Riley R."/>
            <person name="Hundley H."/>
            <person name="Na H."/>
            <person name="Barry K."/>
            <person name="Grigoriev I.V."/>
            <person name="Stajich J.E."/>
            <person name="Kennedy P.G."/>
        </authorList>
    </citation>
    <scope>NUCLEOTIDE SEQUENCE</scope>
    <source>
        <strain evidence="3">FC423</strain>
    </source>
</reference>
<keyword evidence="2" id="KW-1133">Transmembrane helix</keyword>
<keyword evidence="2" id="KW-0472">Membrane</keyword>
<gene>
    <name evidence="3" type="ORF">F5147DRAFT_820369</name>
</gene>
<dbReference type="AlphaFoldDB" id="A0A9P7FGK4"/>
<dbReference type="GeneID" id="64705926"/>